<evidence type="ECO:0000313" key="1">
    <source>
        <dbReference type="EMBL" id="EPB86544.1"/>
    </source>
</evidence>
<dbReference type="OrthoDB" id="10558607at2759"/>
<keyword evidence="2" id="KW-1185">Reference proteome</keyword>
<feature type="non-terminal residue" evidence="1">
    <location>
        <position position="170"/>
    </location>
</feature>
<evidence type="ECO:0000313" key="2">
    <source>
        <dbReference type="Proteomes" id="UP000014254"/>
    </source>
</evidence>
<dbReference type="EMBL" id="KE123987">
    <property type="protein sequence ID" value="EPB86544.1"/>
    <property type="molecule type" value="Genomic_DNA"/>
</dbReference>
<accession>S2JA51</accession>
<dbReference type="AlphaFoldDB" id="S2JA51"/>
<dbReference type="VEuPathDB" id="FungiDB:HMPREF1544_06711"/>
<proteinExistence type="predicted"/>
<reference evidence="2" key="1">
    <citation type="submission" date="2013-05" db="EMBL/GenBank/DDBJ databases">
        <title>The Genome sequence of Mucor circinelloides f. circinelloides 1006PhL.</title>
        <authorList>
            <consortium name="The Broad Institute Genomics Platform"/>
            <person name="Cuomo C."/>
            <person name="Earl A."/>
            <person name="Findley K."/>
            <person name="Lee S.C."/>
            <person name="Walker B."/>
            <person name="Young S."/>
            <person name="Zeng Q."/>
            <person name="Gargeya S."/>
            <person name="Fitzgerald M."/>
            <person name="Haas B."/>
            <person name="Abouelleil A."/>
            <person name="Allen A.W."/>
            <person name="Alvarado L."/>
            <person name="Arachchi H.M."/>
            <person name="Berlin A.M."/>
            <person name="Chapman S.B."/>
            <person name="Gainer-Dewar J."/>
            <person name="Goldberg J."/>
            <person name="Griggs A."/>
            <person name="Gujja S."/>
            <person name="Hansen M."/>
            <person name="Howarth C."/>
            <person name="Imamovic A."/>
            <person name="Ireland A."/>
            <person name="Larimer J."/>
            <person name="McCowan C."/>
            <person name="Murphy C."/>
            <person name="Pearson M."/>
            <person name="Poon T.W."/>
            <person name="Priest M."/>
            <person name="Roberts A."/>
            <person name="Saif S."/>
            <person name="Shea T."/>
            <person name="Sisk P."/>
            <person name="Sykes S."/>
            <person name="Wortman J."/>
            <person name="Nusbaum C."/>
            <person name="Birren B."/>
        </authorList>
    </citation>
    <scope>NUCLEOTIDE SEQUENCE [LARGE SCALE GENOMIC DNA]</scope>
    <source>
        <strain evidence="2">1006PhL</strain>
    </source>
</reference>
<organism evidence="1 2">
    <name type="scientific">Mucor circinelloides f. circinelloides (strain 1006PhL)</name>
    <name type="common">Mucormycosis agent</name>
    <name type="synonym">Calyptromyces circinelloides</name>
    <dbReference type="NCBI Taxonomy" id="1220926"/>
    <lineage>
        <taxon>Eukaryota</taxon>
        <taxon>Fungi</taxon>
        <taxon>Fungi incertae sedis</taxon>
        <taxon>Mucoromycota</taxon>
        <taxon>Mucoromycotina</taxon>
        <taxon>Mucoromycetes</taxon>
        <taxon>Mucorales</taxon>
        <taxon>Mucorineae</taxon>
        <taxon>Mucoraceae</taxon>
        <taxon>Mucor</taxon>
    </lineage>
</organism>
<protein>
    <submittedName>
        <fullName evidence="1">Uncharacterized protein</fullName>
    </submittedName>
</protein>
<name>S2JA51_MUCC1</name>
<dbReference type="Proteomes" id="UP000014254">
    <property type="component" value="Unassembled WGS sequence"/>
</dbReference>
<sequence length="170" mass="19309">MKSVNKSLDCQYLKDNEIKCLFDVGYDLHLMTDEKVTVLFMNNTRVGGSPFKNLLRRMESRVLKKSGHTTDFPLACSNLSGGFKFIPSKSQKIRKVIGYNIGLRSQFAKDQSVFAAKELAKAHSGSIDRAVDSYHTSFEAAEYGKYDARIEFRVVQDDIVSTIRRIEQKL</sequence>
<gene>
    <name evidence="1" type="ORF">HMPREF1544_06711</name>
</gene>
<dbReference type="InParanoid" id="S2JA51"/>